<dbReference type="Pfam" id="PF13302">
    <property type="entry name" value="Acetyltransf_3"/>
    <property type="match status" value="1"/>
</dbReference>
<dbReference type="InterPro" id="IPR016181">
    <property type="entry name" value="Acyl_CoA_acyltransferase"/>
</dbReference>
<dbReference type="EMBL" id="JACHXO010000002">
    <property type="protein sequence ID" value="MBB3194356.1"/>
    <property type="molecule type" value="Genomic_DNA"/>
</dbReference>
<dbReference type="RefSeq" id="WP_184294405.1">
    <property type="nucleotide sequence ID" value="NZ_JACHXO010000002.1"/>
</dbReference>
<dbReference type="PANTHER" id="PTHR43792">
    <property type="entry name" value="GNAT FAMILY, PUTATIVE (AFU_ORTHOLOGUE AFUA_3G00765)-RELATED-RELATED"/>
    <property type="match status" value="1"/>
</dbReference>
<reference evidence="5 6" key="1">
    <citation type="submission" date="2020-08" db="EMBL/GenBank/DDBJ databases">
        <title>Genomic Encyclopedia of Type Strains, Phase III (KMG-III): the genomes of soil and plant-associated and newly described type strains.</title>
        <authorList>
            <person name="Whitman W."/>
        </authorList>
    </citation>
    <scope>NUCLEOTIDE SEQUENCE [LARGE SCALE GENOMIC DNA]</scope>
    <source>
        <strain evidence="5 6">CECT 7247</strain>
    </source>
</reference>
<evidence type="ECO:0000256" key="1">
    <source>
        <dbReference type="ARBA" id="ARBA00022679"/>
    </source>
</evidence>
<comment type="caution">
    <text evidence="5">The sequence shown here is derived from an EMBL/GenBank/DDBJ whole genome shotgun (WGS) entry which is preliminary data.</text>
</comment>
<dbReference type="Proteomes" id="UP000574369">
    <property type="component" value="Unassembled WGS sequence"/>
</dbReference>
<evidence type="ECO:0000313" key="6">
    <source>
        <dbReference type="Proteomes" id="UP000574369"/>
    </source>
</evidence>
<dbReference type="EC" id="2.3.1.267" evidence="5"/>
<dbReference type="Gene3D" id="3.40.630.30">
    <property type="match status" value="1"/>
</dbReference>
<keyword evidence="2 5" id="KW-0012">Acyltransferase</keyword>
<evidence type="ECO:0000313" key="5">
    <source>
        <dbReference type="EMBL" id="MBB3194356.1"/>
    </source>
</evidence>
<dbReference type="PROSITE" id="PS51186">
    <property type="entry name" value="GNAT"/>
    <property type="match status" value="1"/>
</dbReference>
<dbReference type="SUPFAM" id="SSF55729">
    <property type="entry name" value="Acyl-CoA N-acyltransferases (Nat)"/>
    <property type="match status" value="1"/>
</dbReference>
<feature type="domain" description="N-acetyltransferase" evidence="4">
    <location>
        <begin position="44"/>
        <end position="201"/>
    </location>
</feature>
<organism evidence="5 6">
    <name type="scientific">Roseateles terrae</name>
    <dbReference type="NCBI Taxonomy" id="431060"/>
    <lineage>
        <taxon>Bacteria</taxon>
        <taxon>Pseudomonadati</taxon>
        <taxon>Pseudomonadota</taxon>
        <taxon>Betaproteobacteria</taxon>
        <taxon>Burkholderiales</taxon>
        <taxon>Sphaerotilaceae</taxon>
        <taxon>Roseateles</taxon>
    </lineage>
</organism>
<sequence>MPPTPATLSPASATFPSAQAARNPAALLQTERLKLEASHPLMAAAVSDFHQRNGDHFAAWEPPRSPDFLTVPATQARLAAEVTAFASGQMWRYWMSRQDAPDAVIGQLQVSMVSRGVAQNAWLGYNLDARQQGRGYMQEALVCLMEELFSPRVWLHRIQVAVRPDNAPSLRVMARMGFQEEGLCRDYLFINGAWRDHKIFARVNPDWPRDQPPAL</sequence>
<dbReference type="PANTHER" id="PTHR43792:SF8">
    <property type="entry name" value="[RIBOSOMAL PROTEIN US5]-ALANINE N-ACETYLTRANSFERASE"/>
    <property type="match status" value="1"/>
</dbReference>
<evidence type="ECO:0000259" key="4">
    <source>
        <dbReference type="PROSITE" id="PS51186"/>
    </source>
</evidence>
<keyword evidence="6" id="KW-1185">Reference proteome</keyword>
<name>A0ABR6GRL1_9BURK</name>
<comment type="similarity">
    <text evidence="3">Belongs to the acetyltransferase family. RimJ subfamily.</text>
</comment>
<dbReference type="InterPro" id="IPR051531">
    <property type="entry name" value="N-acetyltransferase"/>
</dbReference>
<dbReference type="GO" id="GO:0008999">
    <property type="term" value="F:protein-N-terminal-alanine acetyltransferase activity"/>
    <property type="evidence" value="ECO:0007669"/>
    <property type="project" value="UniProtKB-EC"/>
</dbReference>
<accession>A0ABR6GRL1</accession>
<gene>
    <name evidence="5" type="ORF">FHS28_001741</name>
</gene>
<keyword evidence="1 5" id="KW-0808">Transferase</keyword>
<evidence type="ECO:0000256" key="2">
    <source>
        <dbReference type="ARBA" id="ARBA00023315"/>
    </source>
</evidence>
<protein>
    <submittedName>
        <fullName evidence="5">Ribosomal-protein-alanine N-acetyltransferase</fullName>
        <ecNumber evidence="5">2.3.1.267</ecNumber>
    </submittedName>
</protein>
<proteinExistence type="inferred from homology"/>
<evidence type="ECO:0000256" key="3">
    <source>
        <dbReference type="ARBA" id="ARBA00038502"/>
    </source>
</evidence>
<dbReference type="InterPro" id="IPR000182">
    <property type="entry name" value="GNAT_dom"/>
</dbReference>